<feature type="compositionally biased region" description="Basic residues" evidence="1">
    <location>
        <begin position="1"/>
        <end position="17"/>
    </location>
</feature>
<keyword evidence="3" id="KW-1185">Reference proteome</keyword>
<dbReference type="EMBL" id="JARKNE010000008">
    <property type="protein sequence ID" value="KAK5811925.1"/>
    <property type="molecule type" value="Genomic_DNA"/>
</dbReference>
<sequence length="191" mass="21181">MVAHGKRICSGSRRGHGSGREEERKGAVLMVATRTLDGGKRVGCGGRKIKVKEKIGGSFSSREKMEIIHDVSNFNLKNQCILDNQSKLNLESQQEFGSGDGNKLNITKVVFDSINIDIDVVVDGAIITNLELKLILNESVDEPIQFLTITEEVPSKEINEFFTFSFEEEDKARVTKASCNIEGRKLKLIIP</sequence>
<reference evidence="2 3" key="1">
    <citation type="submission" date="2023-03" db="EMBL/GenBank/DDBJ databases">
        <title>WGS of Gossypium arboreum.</title>
        <authorList>
            <person name="Yu D."/>
        </authorList>
    </citation>
    <scope>NUCLEOTIDE SEQUENCE [LARGE SCALE GENOMIC DNA]</scope>
    <source>
        <tissue evidence="2">Leaf</tissue>
    </source>
</reference>
<evidence type="ECO:0000313" key="2">
    <source>
        <dbReference type="EMBL" id="KAK5811925.1"/>
    </source>
</evidence>
<name>A0ABR0NZX7_GOSAR</name>
<proteinExistence type="predicted"/>
<gene>
    <name evidence="2" type="ORF">PVK06_027313</name>
</gene>
<feature type="region of interest" description="Disordered" evidence="1">
    <location>
        <begin position="1"/>
        <end position="24"/>
    </location>
</feature>
<accession>A0ABR0NZX7</accession>
<dbReference type="Proteomes" id="UP001358586">
    <property type="component" value="Chromosome 8"/>
</dbReference>
<organism evidence="2 3">
    <name type="scientific">Gossypium arboreum</name>
    <name type="common">Tree cotton</name>
    <name type="synonym">Gossypium nanking</name>
    <dbReference type="NCBI Taxonomy" id="29729"/>
    <lineage>
        <taxon>Eukaryota</taxon>
        <taxon>Viridiplantae</taxon>
        <taxon>Streptophyta</taxon>
        <taxon>Embryophyta</taxon>
        <taxon>Tracheophyta</taxon>
        <taxon>Spermatophyta</taxon>
        <taxon>Magnoliopsida</taxon>
        <taxon>eudicotyledons</taxon>
        <taxon>Gunneridae</taxon>
        <taxon>Pentapetalae</taxon>
        <taxon>rosids</taxon>
        <taxon>malvids</taxon>
        <taxon>Malvales</taxon>
        <taxon>Malvaceae</taxon>
        <taxon>Malvoideae</taxon>
        <taxon>Gossypium</taxon>
    </lineage>
</organism>
<evidence type="ECO:0000256" key="1">
    <source>
        <dbReference type="SAM" id="MobiDB-lite"/>
    </source>
</evidence>
<evidence type="ECO:0000313" key="3">
    <source>
        <dbReference type="Proteomes" id="UP001358586"/>
    </source>
</evidence>
<protein>
    <submittedName>
        <fullName evidence="2">Uncharacterized protein</fullName>
    </submittedName>
</protein>
<comment type="caution">
    <text evidence="2">The sequence shown here is derived from an EMBL/GenBank/DDBJ whole genome shotgun (WGS) entry which is preliminary data.</text>
</comment>